<keyword evidence="10" id="KW-0902">Two-component regulatory system</keyword>
<dbReference type="InterPro" id="IPR005467">
    <property type="entry name" value="His_kinase_dom"/>
</dbReference>
<feature type="transmembrane region" description="Helical" evidence="12">
    <location>
        <begin position="21"/>
        <end position="47"/>
    </location>
</feature>
<keyword evidence="6" id="KW-0808">Transferase</keyword>
<evidence type="ECO:0000259" key="13">
    <source>
        <dbReference type="PROSITE" id="PS50109"/>
    </source>
</evidence>
<protein>
    <recommendedName>
        <fullName evidence="4">Signal transduction histidine-protein kinase ArlS</fullName>
        <ecNumber evidence="3">2.7.13.3</ecNumber>
    </recommendedName>
</protein>
<dbReference type="InterPro" id="IPR003661">
    <property type="entry name" value="HisK_dim/P_dom"/>
</dbReference>
<dbReference type="Gene3D" id="3.30.565.10">
    <property type="entry name" value="Histidine kinase-like ATPase, C-terminal domain"/>
    <property type="match status" value="1"/>
</dbReference>
<sequence>MKKNKTKEKAPEKKQFHISVAFKWTALMAMTITIMFAIFSLVITHLVQEQLMVQERQAVEETTKNFEDRLSTIKSDLTIASVIPALSAKNEQSNSQFTLQNSPDLDHSDLSEAIYNNLTNKDISVTVYNLSLEKLFQTRPTNYLLSRETLSFGEKFVENSKGQTMYLIKAIKSTNGHNITGYIVIENKMTNYNNILNGLRFWMFILSAVGIILGILVSYLLISGMLRPVRQISKVAREVDEHPDEAVRIPDLHRHDELGDMASAFNQMLDRMQRYIDQQKQFVEDVSHELRTPVAVIEGHLKLIDRWGKDDPEVLAESIEASIQEISRMKHLIQEMLDLTRAEQIEVLFPNEVTKVSHVVQQVVDNLQMIHPDFKIVLDNDVSSKTEVKIYRNHFEQILIILLDNAIKYSKTRQEVHLSASTDTRNVSVIVQDFGEGITPEDREKIFNRFYRVDKARTREKGGNGLGLSIAQKLVGEYGGKISVESEPNVGSQFRVDFPIYRPDKSKSRNNKQNKKD</sequence>
<dbReference type="PROSITE" id="PS50885">
    <property type="entry name" value="HAMP"/>
    <property type="match status" value="1"/>
</dbReference>
<keyword evidence="8 15" id="KW-0418">Kinase</keyword>
<dbReference type="SUPFAM" id="SSF158472">
    <property type="entry name" value="HAMP domain-like"/>
    <property type="match status" value="1"/>
</dbReference>
<dbReference type="SUPFAM" id="SSF47384">
    <property type="entry name" value="Homodimeric domain of signal transducing histidine kinase"/>
    <property type="match status" value="1"/>
</dbReference>
<evidence type="ECO:0000256" key="3">
    <source>
        <dbReference type="ARBA" id="ARBA00012438"/>
    </source>
</evidence>
<dbReference type="InterPro" id="IPR036890">
    <property type="entry name" value="HATPase_C_sf"/>
</dbReference>
<reference evidence="15 16" key="1">
    <citation type="submission" date="2023-10" db="EMBL/GenBank/DDBJ databases">
        <title>Holzapfeliella saturejae sp. nov. isolated from Satureja montana flowers.</title>
        <authorList>
            <person name="Alcantara C."/>
            <person name="Zuniga M."/>
            <person name="Landete J.M."/>
            <person name="Monedero V."/>
        </authorList>
    </citation>
    <scope>NUCLEOTIDE SEQUENCE [LARGE SCALE GENOMIC DNA]</scope>
    <source>
        <strain evidence="15 16">He02</strain>
    </source>
</reference>
<evidence type="ECO:0000313" key="16">
    <source>
        <dbReference type="Proteomes" id="UP001377804"/>
    </source>
</evidence>
<evidence type="ECO:0000256" key="5">
    <source>
        <dbReference type="ARBA" id="ARBA00022553"/>
    </source>
</evidence>
<evidence type="ECO:0000256" key="10">
    <source>
        <dbReference type="ARBA" id="ARBA00023012"/>
    </source>
</evidence>
<evidence type="ECO:0000256" key="7">
    <source>
        <dbReference type="ARBA" id="ARBA00022692"/>
    </source>
</evidence>
<dbReference type="PROSITE" id="PS50109">
    <property type="entry name" value="HIS_KIN"/>
    <property type="match status" value="1"/>
</dbReference>
<keyword evidence="5" id="KW-0597">Phosphoprotein</keyword>
<dbReference type="InterPro" id="IPR003660">
    <property type="entry name" value="HAMP_dom"/>
</dbReference>
<dbReference type="Gene3D" id="1.10.287.130">
    <property type="match status" value="1"/>
</dbReference>
<feature type="domain" description="Histidine kinase" evidence="13">
    <location>
        <begin position="285"/>
        <end position="502"/>
    </location>
</feature>
<gene>
    <name evidence="15" type="ORF">R4Y45_05195</name>
</gene>
<comment type="subcellular location">
    <subcellularLocation>
        <location evidence="2">Membrane</location>
        <topology evidence="2">Multi-pass membrane protein</topology>
    </subcellularLocation>
</comment>
<organism evidence="15 16">
    <name type="scientific">Holzapfeliella saturejae</name>
    <dbReference type="NCBI Taxonomy" id="3082953"/>
    <lineage>
        <taxon>Bacteria</taxon>
        <taxon>Bacillati</taxon>
        <taxon>Bacillota</taxon>
        <taxon>Bacilli</taxon>
        <taxon>Lactobacillales</taxon>
        <taxon>Lactobacillaceae</taxon>
        <taxon>Holzapfeliella</taxon>
    </lineage>
</organism>
<keyword evidence="9 12" id="KW-1133">Transmembrane helix</keyword>
<dbReference type="InterPro" id="IPR036097">
    <property type="entry name" value="HisK_dim/P_sf"/>
</dbReference>
<feature type="transmembrane region" description="Helical" evidence="12">
    <location>
        <begin position="201"/>
        <end position="222"/>
    </location>
</feature>
<dbReference type="SMART" id="SM00388">
    <property type="entry name" value="HisKA"/>
    <property type="match status" value="1"/>
</dbReference>
<dbReference type="PANTHER" id="PTHR45528:SF12">
    <property type="entry name" value="SENSOR HISTIDINE KINASE ARSS"/>
    <property type="match status" value="1"/>
</dbReference>
<dbReference type="InterPro" id="IPR004358">
    <property type="entry name" value="Sig_transdc_His_kin-like_C"/>
</dbReference>
<dbReference type="InterPro" id="IPR003594">
    <property type="entry name" value="HATPase_dom"/>
</dbReference>
<dbReference type="SMART" id="SM00387">
    <property type="entry name" value="HATPase_c"/>
    <property type="match status" value="1"/>
</dbReference>
<dbReference type="SMART" id="SM00304">
    <property type="entry name" value="HAMP"/>
    <property type="match status" value="1"/>
</dbReference>
<accession>A0ABU8SGW3</accession>
<evidence type="ECO:0000256" key="6">
    <source>
        <dbReference type="ARBA" id="ARBA00022679"/>
    </source>
</evidence>
<comment type="caution">
    <text evidence="15">The sequence shown here is derived from an EMBL/GenBank/DDBJ whole genome shotgun (WGS) entry which is preliminary data.</text>
</comment>
<dbReference type="EC" id="2.7.13.3" evidence="3"/>
<keyword evidence="11 12" id="KW-0472">Membrane</keyword>
<evidence type="ECO:0000313" key="15">
    <source>
        <dbReference type="EMBL" id="MEJ6348622.1"/>
    </source>
</evidence>
<dbReference type="PANTHER" id="PTHR45528">
    <property type="entry name" value="SENSOR HISTIDINE KINASE CPXA"/>
    <property type="match status" value="1"/>
</dbReference>
<comment type="catalytic activity">
    <reaction evidence="1">
        <text>ATP + protein L-histidine = ADP + protein N-phospho-L-histidine.</text>
        <dbReference type="EC" id="2.7.13.3"/>
    </reaction>
</comment>
<dbReference type="Pfam" id="PF02518">
    <property type="entry name" value="HATPase_c"/>
    <property type="match status" value="1"/>
</dbReference>
<dbReference type="InterPro" id="IPR050398">
    <property type="entry name" value="HssS/ArlS-like"/>
</dbReference>
<dbReference type="InterPro" id="IPR041610">
    <property type="entry name" value="ArlS_N"/>
</dbReference>
<dbReference type="Pfam" id="PF00672">
    <property type="entry name" value="HAMP"/>
    <property type="match status" value="1"/>
</dbReference>
<evidence type="ECO:0000256" key="8">
    <source>
        <dbReference type="ARBA" id="ARBA00022777"/>
    </source>
</evidence>
<evidence type="ECO:0000259" key="14">
    <source>
        <dbReference type="PROSITE" id="PS50885"/>
    </source>
</evidence>
<dbReference type="Proteomes" id="UP001377804">
    <property type="component" value="Unassembled WGS sequence"/>
</dbReference>
<dbReference type="Gene3D" id="6.10.340.10">
    <property type="match status" value="1"/>
</dbReference>
<dbReference type="CDD" id="cd06225">
    <property type="entry name" value="HAMP"/>
    <property type="match status" value="1"/>
</dbReference>
<proteinExistence type="predicted"/>
<evidence type="ECO:0000256" key="11">
    <source>
        <dbReference type="ARBA" id="ARBA00023136"/>
    </source>
</evidence>
<evidence type="ECO:0000256" key="1">
    <source>
        <dbReference type="ARBA" id="ARBA00000085"/>
    </source>
</evidence>
<dbReference type="RefSeq" id="WP_339969974.1">
    <property type="nucleotide sequence ID" value="NZ_JAWMWG010000001.1"/>
</dbReference>
<dbReference type="EMBL" id="JAWMWG010000001">
    <property type="protein sequence ID" value="MEJ6348622.1"/>
    <property type="molecule type" value="Genomic_DNA"/>
</dbReference>
<keyword evidence="7 12" id="KW-0812">Transmembrane</keyword>
<name>A0ABU8SGW3_9LACO</name>
<dbReference type="SUPFAM" id="SSF55874">
    <property type="entry name" value="ATPase domain of HSP90 chaperone/DNA topoisomerase II/histidine kinase"/>
    <property type="match status" value="1"/>
</dbReference>
<evidence type="ECO:0000256" key="4">
    <source>
        <dbReference type="ARBA" id="ARBA00015735"/>
    </source>
</evidence>
<keyword evidence="16" id="KW-1185">Reference proteome</keyword>
<dbReference type="GO" id="GO:0016301">
    <property type="term" value="F:kinase activity"/>
    <property type="evidence" value="ECO:0007669"/>
    <property type="project" value="UniProtKB-KW"/>
</dbReference>
<feature type="domain" description="HAMP" evidence="14">
    <location>
        <begin position="223"/>
        <end position="277"/>
    </location>
</feature>
<evidence type="ECO:0000256" key="9">
    <source>
        <dbReference type="ARBA" id="ARBA00022989"/>
    </source>
</evidence>
<dbReference type="PRINTS" id="PR00344">
    <property type="entry name" value="BCTRLSENSOR"/>
</dbReference>
<dbReference type="Pfam" id="PF00512">
    <property type="entry name" value="HisKA"/>
    <property type="match status" value="1"/>
</dbReference>
<evidence type="ECO:0000256" key="2">
    <source>
        <dbReference type="ARBA" id="ARBA00004141"/>
    </source>
</evidence>
<dbReference type="CDD" id="cd00082">
    <property type="entry name" value="HisKA"/>
    <property type="match status" value="1"/>
</dbReference>
<dbReference type="Pfam" id="PF18719">
    <property type="entry name" value="ArlS_N"/>
    <property type="match status" value="1"/>
</dbReference>
<evidence type="ECO:0000256" key="12">
    <source>
        <dbReference type="SAM" id="Phobius"/>
    </source>
</evidence>